<dbReference type="FunFam" id="3.40.50.970:FF:000042">
    <property type="entry name" value="Oxalyl-CoA decarboxylase"/>
    <property type="match status" value="1"/>
</dbReference>
<feature type="domain" description="Thiamine pyrophosphate enzyme N-terminal TPP-binding" evidence="10">
    <location>
        <begin position="22"/>
        <end position="137"/>
    </location>
</feature>
<evidence type="ECO:0000256" key="7">
    <source>
        <dbReference type="RuleBase" id="RU362132"/>
    </source>
</evidence>
<dbReference type="CDD" id="cd07035">
    <property type="entry name" value="TPP_PYR_POX_like"/>
    <property type="match status" value="1"/>
</dbReference>
<dbReference type="PANTHER" id="PTHR43710:SF2">
    <property type="entry name" value="2-HYDROXYACYL-COA LYASE 1"/>
    <property type="match status" value="1"/>
</dbReference>
<dbReference type="GO" id="GO:0000287">
    <property type="term" value="F:magnesium ion binding"/>
    <property type="evidence" value="ECO:0007669"/>
    <property type="project" value="InterPro"/>
</dbReference>
<feature type="domain" description="Thiamine pyrophosphate enzyme TPP-binding" evidence="9">
    <location>
        <begin position="414"/>
        <end position="552"/>
    </location>
</feature>
<evidence type="ECO:0000313" key="11">
    <source>
        <dbReference type="EMBL" id="WTS11595.1"/>
    </source>
</evidence>
<keyword evidence="5 7" id="KW-0786">Thiamine pyrophosphate</keyword>
<evidence type="ECO:0000256" key="6">
    <source>
        <dbReference type="ARBA" id="ARBA00023239"/>
    </source>
</evidence>
<protein>
    <submittedName>
        <fullName evidence="11">Oxalyl-CoA decarboxylase</fullName>
        <ecNumber evidence="11">4.1.1.8</ecNumber>
    </submittedName>
</protein>
<dbReference type="CDD" id="cd02004">
    <property type="entry name" value="TPP_BZL_OCoD_HPCL"/>
    <property type="match status" value="1"/>
</dbReference>
<dbReference type="GO" id="GO:0033611">
    <property type="term" value="P:oxalate catabolic process"/>
    <property type="evidence" value="ECO:0007669"/>
    <property type="project" value="InterPro"/>
</dbReference>
<evidence type="ECO:0000256" key="4">
    <source>
        <dbReference type="ARBA" id="ARBA00022842"/>
    </source>
</evidence>
<feature type="domain" description="Thiamine pyrophosphate enzyme central" evidence="8">
    <location>
        <begin position="213"/>
        <end position="342"/>
    </location>
</feature>
<dbReference type="PANTHER" id="PTHR43710">
    <property type="entry name" value="2-HYDROXYACYL-COA LYASE"/>
    <property type="match status" value="1"/>
</dbReference>
<dbReference type="Gene3D" id="3.40.50.1220">
    <property type="entry name" value="TPP-binding domain"/>
    <property type="match status" value="1"/>
</dbReference>
<dbReference type="EC" id="4.1.1.8" evidence="11"/>
<evidence type="ECO:0000259" key="10">
    <source>
        <dbReference type="Pfam" id="PF02776"/>
    </source>
</evidence>
<dbReference type="Gene3D" id="3.40.50.970">
    <property type="match status" value="2"/>
</dbReference>
<dbReference type="GO" id="GO:0008949">
    <property type="term" value="F:oxalyl-CoA decarboxylase activity"/>
    <property type="evidence" value="ECO:0007669"/>
    <property type="project" value="UniProtKB-EC"/>
</dbReference>
<sequence length="583" mass="61556">MTAPSPQETAANADAQAELTDGYHLVVDALKLNDVETIYGVVGIPITDLARLAQAEGIRYIGFRHESNAAHAAAAAGYLTKKPGIALTVSAPGFLNGLVGLANATTNCFPMVQISGSSERHLVDLKQGDYEEMDQLAAAQPFCKAAYRISRVEDIGRGIARALRTAVSGRPGGVYLDIPAAVLGSIMDKAEGAKTLSRLVDPAPRQLPAPEAVDRAIELLSGAERPLVVLGKGAAYAQADDRIREFVESTGIPYVPMSMAKGLLPDDHPQSVATARSLALRKADVVMLVGARLNWLLGHGEAPQWNPDAKFIQVDIEPRELDSNQPIAAPLVGDVESVLEALAERAKPGQISAPAAWREELAARSAQNVEKMAGRLAADPHPMQFMGALRAVRDVLRDNQHAYLVNEGANALDMARNVIDMHVPRHRLDVGTWGVMGIGMGYAIAAAVETGQPVIAVEGDSAFGFSGMELETICRYQLPVTTVIMNNGGVYRGNDVNPRDDAPSPTTLTLSARHDLMIEAFGGKGYRATTPAEVTAALTESLAAGGPALIDCAIDPGAGTESGHISHLNPKGITVGNIVPSKK</sequence>
<dbReference type="InterPro" id="IPR029061">
    <property type="entry name" value="THDP-binding"/>
</dbReference>
<gene>
    <name evidence="11" type="primary">oxc</name>
    <name evidence="11" type="ORF">OHU69_11400</name>
</gene>
<evidence type="ECO:0000259" key="8">
    <source>
        <dbReference type="Pfam" id="PF00205"/>
    </source>
</evidence>
<keyword evidence="3" id="KW-0479">Metal-binding</keyword>
<evidence type="ECO:0000256" key="5">
    <source>
        <dbReference type="ARBA" id="ARBA00023052"/>
    </source>
</evidence>
<dbReference type="InterPro" id="IPR017660">
    <property type="entry name" value="Oxalyl-CoA_decarboxylase"/>
</dbReference>
<dbReference type="InterPro" id="IPR012000">
    <property type="entry name" value="Thiamin_PyroP_enz_cen_dom"/>
</dbReference>
<dbReference type="FunFam" id="3.40.50.1220:FF:000006">
    <property type="entry name" value="2-hydroxyacyl-CoA lyase 1"/>
    <property type="match status" value="1"/>
</dbReference>
<dbReference type="InterPro" id="IPR029035">
    <property type="entry name" value="DHS-like_NAD/FAD-binding_dom"/>
</dbReference>
<comment type="similarity">
    <text evidence="2 7">Belongs to the TPP enzyme family.</text>
</comment>
<dbReference type="SUPFAM" id="SSF52518">
    <property type="entry name" value="Thiamin diphosphate-binding fold (THDP-binding)"/>
    <property type="match status" value="2"/>
</dbReference>
<dbReference type="Pfam" id="PF00205">
    <property type="entry name" value="TPP_enzyme_M"/>
    <property type="match status" value="1"/>
</dbReference>
<evidence type="ECO:0000256" key="3">
    <source>
        <dbReference type="ARBA" id="ARBA00022723"/>
    </source>
</evidence>
<organism evidence="11">
    <name type="scientific">Streptomyces sp. NBC_00119</name>
    <dbReference type="NCBI Taxonomy" id="2975659"/>
    <lineage>
        <taxon>Bacteria</taxon>
        <taxon>Bacillati</taxon>
        <taxon>Actinomycetota</taxon>
        <taxon>Actinomycetes</taxon>
        <taxon>Kitasatosporales</taxon>
        <taxon>Streptomycetaceae</taxon>
        <taxon>Streptomyces</taxon>
    </lineage>
</organism>
<accession>A0AAU1U2F1</accession>
<dbReference type="GO" id="GO:0001561">
    <property type="term" value="P:fatty acid alpha-oxidation"/>
    <property type="evidence" value="ECO:0007669"/>
    <property type="project" value="TreeGrafter"/>
</dbReference>
<dbReference type="GO" id="GO:0030976">
    <property type="term" value="F:thiamine pyrophosphate binding"/>
    <property type="evidence" value="ECO:0007669"/>
    <property type="project" value="InterPro"/>
</dbReference>
<dbReference type="InterPro" id="IPR012001">
    <property type="entry name" value="Thiamin_PyroP_enz_TPP-bd_dom"/>
</dbReference>
<evidence type="ECO:0000259" key="9">
    <source>
        <dbReference type="Pfam" id="PF02775"/>
    </source>
</evidence>
<dbReference type="EMBL" id="CP108195">
    <property type="protein sequence ID" value="WTS11595.1"/>
    <property type="molecule type" value="Genomic_DNA"/>
</dbReference>
<dbReference type="Pfam" id="PF02776">
    <property type="entry name" value="TPP_enzyme_N"/>
    <property type="match status" value="1"/>
</dbReference>
<dbReference type="SUPFAM" id="SSF52467">
    <property type="entry name" value="DHS-like NAD/FAD-binding domain"/>
    <property type="match status" value="1"/>
</dbReference>
<dbReference type="InterPro" id="IPR011766">
    <property type="entry name" value="TPP_enzyme_TPP-bd"/>
</dbReference>
<dbReference type="InterPro" id="IPR045025">
    <property type="entry name" value="HACL1-like"/>
</dbReference>
<dbReference type="AlphaFoldDB" id="A0AAU1U2F1"/>
<name>A0AAU1U2F1_9ACTN</name>
<dbReference type="NCBIfam" id="TIGR03254">
    <property type="entry name" value="oxalate_oxc"/>
    <property type="match status" value="1"/>
</dbReference>
<dbReference type="Pfam" id="PF02775">
    <property type="entry name" value="TPP_enzyme_C"/>
    <property type="match status" value="1"/>
</dbReference>
<evidence type="ECO:0000256" key="2">
    <source>
        <dbReference type="ARBA" id="ARBA00007812"/>
    </source>
</evidence>
<comment type="cofactor">
    <cofactor evidence="1">
        <name>thiamine diphosphate</name>
        <dbReference type="ChEBI" id="CHEBI:58937"/>
    </cofactor>
</comment>
<reference evidence="11" key="1">
    <citation type="submission" date="2022-10" db="EMBL/GenBank/DDBJ databases">
        <title>The complete genomes of actinobacterial strains from the NBC collection.</title>
        <authorList>
            <person name="Joergensen T.S."/>
            <person name="Alvarez Arevalo M."/>
            <person name="Sterndorff E.B."/>
            <person name="Faurdal D."/>
            <person name="Vuksanovic O."/>
            <person name="Mourched A.-S."/>
            <person name="Charusanti P."/>
            <person name="Shaw S."/>
            <person name="Blin K."/>
            <person name="Weber T."/>
        </authorList>
    </citation>
    <scope>NUCLEOTIDE SEQUENCE</scope>
    <source>
        <strain evidence="11">NBC_00119</strain>
    </source>
</reference>
<keyword evidence="6 11" id="KW-0456">Lyase</keyword>
<proteinExistence type="inferred from homology"/>
<evidence type="ECO:0000256" key="1">
    <source>
        <dbReference type="ARBA" id="ARBA00001964"/>
    </source>
</evidence>
<keyword evidence="4" id="KW-0460">Magnesium</keyword>
<dbReference type="NCBIfam" id="NF006721">
    <property type="entry name" value="PRK09259.1"/>
    <property type="match status" value="1"/>
</dbReference>